<dbReference type="SUPFAM" id="SSF51658">
    <property type="entry name" value="Xylose isomerase-like"/>
    <property type="match status" value="1"/>
</dbReference>
<dbReference type="Gene3D" id="3.20.20.150">
    <property type="entry name" value="Divalent-metal-dependent TIM barrel enzymes"/>
    <property type="match status" value="1"/>
</dbReference>
<evidence type="ECO:0000256" key="1">
    <source>
        <dbReference type="SAM" id="MobiDB-lite"/>
    </source>
</evidence>
<dbReference type="PANTHER" id="PTHR12110:SF52">
    <property type="entry name" value="XYLOSE ISOMERASE"/>
    <property type="match status" value="1"/>
</dbReference>
<accession>A0A919R799</accession>
<feature type="domain" description="Xylose isomerase-like TIM barrel" evidence="2">
    <location>
        <begin position="66"/>
        <end position="302"/>
    </location>
</feature>
<dbReference type="PANTHER" id="PTHR12110">
    <property type="entry name" value="HYDROXYPYRUVATE ISOMERASE"/>
    <property type="match status" value="1"/>
</dbReference>
<evidence type="ECO:0000259" key="2">
    <source>
        <dbReference type="Pfam" id="PF01261"/>
    </source>
</evidence>
<evidence type="ECO:0000313" key="4">
    <source>
        <dbReference type="Proteomes" id="UP000655287"/>
    </source>
</evidence>
<comment type="caution">
    <text evidence="3">The sequence shown here is derived from an EMBL/GenBank/DDBJ whole genome shotgun (WGS) entry which is preliminary data.</text>
</comment>
<dbReference type="Proteomes" id="UP000655287">
    <property type="component" value="Unassembled WGS sequence"/>
</dbReference>
<organism evidence="3 4">
    <name type="scientific">Sphaerisporangium rufum</name>
    <dbReference type="NCBI Taxonomy" id="1381558"/>
    <lineage>
        <taxon>Bacteria</taxon>
        <taxon>Bacillati</taxon>
        <taxon>Actinomycetota</taxon>
        <taxon>Actinomycetes</taxon>
        <taxon>Streptosporangiales</taxon>
        <taxon>Streptosporangiaceae</taxon>
        <taxon>Sphaerisporangium</taxon>
    </lineage>
</organism>
<keyword evidence="4" id="KW-1185">Reference proteome</keyword>
<gene>
    <name evidence="3" type="ORF">Sru01_54650</name>
</gene>
<feature type="compositionally biased region" description="Low complexity" evidence="1">
    <location>
        <begin position="26"/>
        <end position="36"/>
    </location>
</feature>
<evidence type="ECO:0000313" key="3">
    <source>
        <dbReference type="EMBL" id="GII80483.1"/>
    </source>
</evidence>
<feature type="region of interest" description="Disordered" evidence="1">
    <location>
        <begin position="1"/>
        <end position="47"/>
    </location>
</feature>
<dbReference type="EMBL" id="BOOU01000074">
    <property type="protein sequence ID" value="GII80483.1"/>
    <property type="molecule type" value="Genomic_DNA"/>
</dbReference>
<dbReference type="AlphaFoldDB" id="A0A919R799"/>
<dbReference type="InterPro" id="IPR050312">
    <property type="entry name" value="IolE/XylAMocC-like"/>
</dbReference>
<dbReference type="Pfam" id="PF01261">
    <property type="entry name" value="AP_endonuc_2"/>
    <property type="match status" value="1"/>
</dbReference>
<sequence>MSAPDPAAGPMAGPMDGAADGRADGVVDVPSGRPAAVPTPPPGDPRLARLSLNQWTTRRLGVAEAVDACARFGIPAIGLWRQQVAEQGLARSAELVRAAGLRVSSLCRGGFLTAAGPAEAAAALDDNRRAIDEAAALAAGCLVLVVGGLPDGSRDLPGARARVSDALAELAPYARAAGVRLALEPLHPMYCADRAVLSTLGQALDLASRWPAATVGVVVDTFHLWWDPALPELIARAGERIAAFQVCDFLVPLPADLLLGRGMLGDGVIDFRPVRAAVDAAGYRGDIEVEIFNADVWAADPDQVIGTMLRRYVTEVL</sequence>
<dbReference type="InterPro" id="IPR013022">
    <property type="entry name" value="Xyl_isomerase-like_TIM-brl"/>
</dbReference>
<dbReference type="InterPro" id="IPR036237">
    <property type="entry name" value="Xyl_isomerase-like_sf"/>
</dbReference>
<feature type="compositionally biased region" description="Low complexity" evidence="1">
    <location>
        <begin position="1"/>
        <end position="18"/>
    </location>
</feature>
<protein>
    <submittedName>
        <fullName evidence="3">3-dehydroshikimate dehydratase</fullName>
    </submittedName>
</protein>
<proteinExistence type="predicted"/>
<reference evidence="3" key="1">
    <citation type="submission" date="2021-01" db="EMBL/GenBank/DDBJ databases">
        <title>Whole genome shotgun sequence of Sphaerisporangium rufum NBRC 109079.</title>
        <authorList>
            <person name="Komaki H."/>
            <person name="Tamura T."/>
        </authorList>
    </citation>
    <scope>NUCLEOTIDE SEQUENCE</scope>
    <source>
        <strain evidence="3">NBRC 109079</strain>
    </source>
</reference>
<name>A0A919R799_9ACTN</name>